<protein>
    <recommendedName>
        <fullName evidence="2">EamA domain-containing protein</fullName>
    </recommendedName>
</protein>
<feature type="transmembrane region" description="Helical" evidence="1">
    <location>
        <begin position="183"/>
        <end position="204"/>
    </location>
</feature>
<feature type="domain" description="EamA" evidence="2">
    <location>
        <begin position="12"/>
        <end position="143"/>
    </location>
</feature>
<name>A0A0B5E028_9RHOB</name>
<keyword evidence="1" id="KW-0472">Membrane</keyword>
<dbReference type="Gene3D" id="1.10.3730.20">
    <property type="match status" value="1"/>
</dbReference>
<keyword evidence="1" id="KW-1133">Transmembrane helix</keyword>
<evidence type="ECO:0000313" key="4">
    <source>
        <dbReference type="Proteomes" id="UP000031521"/>
    </source>
</evidence>
<feature type="transmembrane region" description="Helical" evidence="1">
    <location>
        <begin position="210"/>
        <end position="232"/>
    </location>
</feature>
<dbReference type="HOGENOM" id="CLU_032828_2_3_5"/>
<evidence type="ECO:0000256" key="1">
    <source>
        <dbReference type="SAM" id="Phobius"/>
    </source>
</evidence>
<feature type="transmembrane region" description="Helical" evidence="1">
    <location>
        <begin position="266"/>
        <end position="282"/>
    </location>
</feature>
<dbReference type="Proteomes" id="UP000031521">
    <property type="component" value="Chromosome"/>
</dbReference>
<dbReference type="EMBL" id="CP004393">
    <property type="protein sequence ID" value="AJE46351.1"/>
    <property type="molecule type" value="Genomic_DNA"/>
</dbReference>
<dbReference type="PANTHER" id="PTHR22911:SF103">
    <property type="entry name" value="BLR2811 PROTEIN"/>
    <property type="match status" value="1"/>
</dbReference>
<dbReference type="AlphaFoldDB" id="A0A0B5E028"/>
<feature type="transmembrane region" description="Helical" evidence="1">
    <location>
        <begin position="153"/>
        <end position="171"/>
    </location>
</feature>
<dbReference type="SUPFAM" id="SSF103481">
    <property type="entry name" value="Multidrug resistance efflux transporter EmrE"/>
    <property type="match status" value="2"/>
</dbReference>
<organism evidence="3 4">
    <name type="scientific">Celeribacter indicus</name>
    <dbReference type="NCBI Taxonomy" id="1208324"/>
    <lineage>
        <taxon>Bacteria</taxon>
        <taxon>Pseudomonadati</taxon>
        <taxon>Pseudomonadota</taxon>
        <taxon>Alphaproteobacteria</taxon>
        <taxon>Rhodobacterales</taxon>
        <taxon>Roseobacteraceae</taxon>
        <taxon>Celeribacter</taxon>
    </lineage>
</organism>
<feature type="domain" description="EamA" evidence="2">
    <location>
        <begin position="154"/>
        <end position="277"/>
    </location>
</feature>
<evidence type="ECO:0000259" key="2">
    <source>
        <dbReference type="Pfam" id="PF00892"/>
    </source>
</evidence>
<feature type="transmembrane region" description="Helical" evidence="1">
    <location>
        <begin position="129"/>
        <end position="147"/>
    </location>
</feature>
<sequence length="302" mass="31785">MTAFARLPAQTRGILCLVAAVTVFSLMDATAKLLSAHIDTTQILWARYGGQLVLLSVLFAPRLPRILRTDHPRLQIARGLMQLTAAFCFFTALRDLGLAEATAIADLAPLLITLGAAVFLGERVGLRRVVGILLALAGALIVIRPGSSVFSPASLWPLGTAASLAGYALATRHIGPKESPLTGLIYSGLICTVIMSAIIPFRWLPPPPEAIAMMLGIGCIGALGQFLMLRAYAIAEASVVAPFTYAGLLAAAGWGLLLFGQVPDRPTVLGALVIVTAGLYVWHRERVAGNPPPVPPGEMGQP</sequence>
<accession>A0A0B5E028</accession>
<dbReference type="RefSeq" id="WP_043869249.1">
    <property type="nucleotide sequence ID" value="NZ_CP004393.1"/>
</dbReference>
<dbReference type="InterPro" id="IPR037185">
    <property type="entry name" value="EmrE-like"/>
</dbReference>
<dbReference type="GO" id="GO:0016020">
    <property type="term" value="C:membrane"/>
    <property type="evidence" value="ECO:0007669"/>
    <property type="project" value="InterPro"/>
</dbReference>
<feature type="transmembrane region" description="Helical" evidence="1">
    <location>
        <begin position="239"/>
        <end position="260"/>
    </location>
</feature>
<dbReference type="KEGG" id="cid:P73_1636"/>
<feature type="transmembrane region" description="Helical" evidence="1">
    <location>
        <begin position="76"/>
        <end position="93"/>
    </location>
</feature>
<proteinExistence type="predicted"/>
<dbReference type="InterPro" id="IPR000620">
    <property type="entry name" value="EamA_dom"/>
</dbReference>
<dbReference type="PANTHER" id="PTHR22911">
    <property type="entry name" value="ACYL-MALONYL CONDENSING ENZYME-RELATED"/>
    <property type="match status" value="1"/>
</dbReference>
<dbReference type="OrthoDB" id="9812899at2"/>
<dbReference type="Pfam" id="PF00892">
    <property type="entry name" value="EamA"/>
    <property type="match status" value="2"/>
</dbReference>
<gene>
    <name evidence="3" type="ORF">P73_1636</name>
</gene>
<evidence type="ECO:0000313" key="3">
    <source>
        <dbReference type="EMBL" id="AJE46351.1"/>
    </source>
</evidence>
<keyword evidence="1" id="KW-0812">Transmembrane</keyword>
<keyword evidence="4" id="KW-1185">Reference proteome</keyword>
<feature type="transmembrane region" description="Helical" evidence="1">
    <location>
        <begin position="45"/>
        <end position="64"/>
    </location>
</feature>
<feature type="transmembrane region" description="Helical" evidence="1">
    <location>
        <begin position="99"/>
        <end position="120"/>
    </location>
</feature>
<reference evidence="3 4" key="1">
    <citation type="journal article" date="2014" name="Int. J. Syst. Evol. Microbiol.">
        <title>Celeribacter indicus sp. nov., a polycyclic aromatic hydrocarbon-degrading bacterium from deep-sea sediment and reclassification of Huaishuia halophila as Celeribacter halophilus comb. nov.</title>
        <authorList>
            <person name="Lai Q."/>
            <person name="Cao J."/>
            <person name="Yuan J."/>
            <person name="Li F."/>
            <person name="Shao Z."/>
        </authorList>
    </citation>
    <scope>NUCLEOTIDE SEQUENCE [LARGE SCALE GENOMIC DNA]</scope>
    <source>
        <strain evidence="3">P73</strain>
    </source>
</reference>